<accession>A0A6C0DUZ2</accession>
<evidence type="ECO:0000313" key="1">
    <source>
        <dbReference type="EMBL" id="QHT20454.1"/>
    </source>
</evidence>
<organism evidence="1">
    <name type="scientific">viral metagenome</name>
    <dbReference type="NCBI Taxonomy" id="1070528"/>
    <lineage>
        <taxon>unclassified sequences</taxon>
        <taxon>metagenomes</taxon>
        <taxon>organismal metagenomes</taxon>
    </lineage>
</organism>
<dbReference type="EMBL" id="MN739677">
    <property type="protein sequence ID" value="QHT20454.1"/>
    <property type="molecule type" value="Genomic_DNA"/>
</dbReference>
<sequence length="99" mass="10742">MDSFAANYIKPRTSNLTNMNASLITNKRQAQIIFTGYARQVEAINQGFKTQQGTAIFNGDDGMAVKNLKEGNTWTSPQTLNAIQTTNYCVTAGACNSVS</sequence>
<proteinExistence type="predicted"/>
<reference evidence="1" key="1">
    <citation type="journal article" date="2020" name="Nature">
        <title>Giant virus diversity and host interactions through global metagenomics.</title>
        <authorList>
            <person name="Schulz F."/>
            <person name="Roux S."/>
            <person name="Paez-Espino D."/>
            <person name="Jungbluth S."/>
            <person name="Walsh D.A."/>
            <person name="Denef V.J."/>
            <person name="McMahon K.D."/>
            <person name="Konstantinidis K.T."/>
            <person name="Eloe-Fadrosh E.A."/>
            <person name="Kyrpides N.C."/>
            <person name="Woyke T."/>
        </authorList>
    </citation>
    <scope>NUCLEOTIDE SEQUENCE</scope>
    <source>
        <strain evidence="1">GVMAG-M-3300023174-60</strain>
    </source>
</reference>
<name>A0A6C0DUZ2_9ZZZZ</name>
<protein>
    <submittedName>
        <fullName evidence="1">Uncharacterized protein</fullName>
    </submittedName>
</protein>
<dbReference type="AlphaFoldDB" id="A0A6C0DUZ2"/>